<accession>W6TD12</accession>
<keyword evidence="2" id="KW-1185">Reference proteome</keyword>
<evidence type="ECO:0000313" key="1">
    <source>
        <dbReference type="EMBL" id="ETZ06748.1"/>
    </source>
</evidence>
<evidence type="ECO:0000313" key="2">
    <source>
        <dbReference type="Proteomes" id="UP000019112"/>
    </source>
</evidence>
<protein>
    <submittedName>
        <fullName evidence="1">Uncharacterized protein</fullName>
    </submittedName>
</protein>
<reference evidence="1 2" key="1">
    <citation type="journal article" date="2014" name="FEMS Microbiol. Lett.">
        <title>Draft genome sequences of three Holospora species (Holospora obtusa, Holospora undulata, and Holospora elegans), endonuclear symbiotic bacteria of the ciliate Paramecium caudatum.</title>
        <authorList>
            <person name="Dohra H."/>
            <person name="Tanaka K."/>
            <person name="Suzuki T."/>
            <person name="Fujishima M."/>
            <person name="Suzuki H."/>
        </authorList>
    </citation>
    <scope>NUCLEOTIDE SEQUENCE [LARGE SCALE GENOMIC DNA]</scope>
    <source>
        <strain evidence="1 2">F1</strain>
    </source>
</reference>
<proteinExistence type="predicted"/>
<name>W6TD12_HOLOB</name>
<dbReference type="EMBL" id="AWTR02000085">
    <property type="protein sequence ID" value="ETZ06748.1"/>
    <property type="molecule type" value="Genomic_DNA"/>
</dbReference>
<comment type="caution">
    <text evidence="1">The sequence shown here is derived from an EMBL/GenBank/DDBJ whole genome shotgun (WGS) entry which is preliminary data.</text>
</comment>
<sequence length="43" mass="5207">MRGYVVFKKCFNKIKFFSFLYFNTSNIAKVKSFSLFTLGERLW</sequence>
<dbReference type="STRING" id="1399147.P618_201039"/>
<dbReference type="AlphaFoldDB" id="W6TD12"/>
<dbReference type="Proteomes" id="UP000019112">
    <property type="component" value="Unassembled WGS sequence"/>
</dbReference>
<organism evidence="1 2">
    <name type="scientific">Holospora obtusa F1</name>
    <dbReference type="NCBI Taxonomy" id="1399147"/>
    <lineage>
        <taxon>Bacteria</taxon>
        <taxon>Pseudomonadati</taxon>
        <taxon>Pseudomonadota</taxon>
        <taxon>Alphaproteobacteria</taxon>
        <taxon>Holosporales</taxon>
        <taxon>Holosporaceae</taxon>
        <taxon>Holospora</taxon>
    </lineage>
</organism>
<gene>
    <name evidence="1" type="ORF">P618_201039</name>
</gene>